<evidence type="ECO:0000259" key="3">
    <source>
        <dbReference type="Pfam" id="PF00326"/>
    </source>
</evidence>
<evidence type="ECO:0000256" key="1">
    <source>
        <dbReference type="ARBA" id="ARBA00001070"/>
    </source>
</evidence>
<dbReference type="GO" id="GO:0004252">
    <property type="term" value="F:serine-type endopeptidase activity"/>
    <property type="evidence" value="ECO:0007669"/>
    <property type="project" value="UniProtKB-EC"/>
</dbReference>
<evidence type="ECO:0000313" key="4">
    <source>
        <dbReference type="EMBL" id="AWS00275.1"/>
    </source>
</evidence>
<feature type="domain" description="Peptidase S9 prolyl oligopeptidase catalytic" evidence="3">
    <location>
        <begin position="375"/>
        <end position="566"/>
    </location>
</feature>
<dbReference type="OrthoDB" id="31240at2157"/>
<name>A0A2U9IW88_9CREN</name>
<protein>
    <recommendedName>
        <fullName evidence="2">prolyl oligopeptidase</fullName>
        <ecNumber evidence="2">3.4.21.26</ecNumber>
    </recommendedName>
</protein>
<reference evidence="5" key="2">
    <citation type="submission" date="2020-03" db="EMBL/GenBank/DDBJ databases">
        <title>Complete Genome Sequences of Extremely Thermoacidophilic, Metal-Mobilizing Type-Strain Members of the Archaeal Family Sulfolobaceae: Acidianus brierleyi DSM-1651T, Acidianus sulfidivorans DSM-18786T, Metallosphaera hakonensis DSM-7519T, and Metallosphaera prunae DSM-10039T.</title>
        <authorList>
            <person name="Counts J.A."/>
            <person name="Kelly R.M."/>
        </authorList>
    </citation>
    <scope>NUCLEOTIDE SEQUENCE [LARGE SCALE GENOMIC DNA]</scope>
    <source>
        <strain evidence="5">HO1-1</strain>
    </source>
</reference>
<reference evidence="4 5" key="1">
    <citation type="submission" date="2018-05" db="EMBL/GenBank/DDBJ databases">
        <title>Complete Genome Sequences of Extremely Thermoacidophilic, Metal-Mobilizing Type-Strain Members of the Archaeal Family Sulfolobaceae: Acidianus brierleyi DSM-1651T, Acidianus sulfidivorans DSM-18786T, Metallosphaera hakonensis DSM-7519T, and Metallosphaera prunae DSM-10039T.</title>
        <authorList>
            <person name="Counts J.A."/>
            <person name="Kelly R.M."/>
        </authorList>
    </citation>
    <scope>NUCLEOTIDE SEQUENCE [LARGE SCALE GENOMIC DNA]</scope>
    <source>
        <strain evidence="4 5">HO1-1</strain>
    </source>
</reference>
<dbReference type="PANTHER" id="PTHR42881:SF2">
    <property type="entry name" value="PROLYL ENDOPEPTIDASE"/>
    <property type="match status" value="1"/>
</dbReference>
<comment type="catalytic activity">
    <reaction evidence="1">
        <text>Hydrolysis of Pro-|-Xaa &gt;&gt; Ala-|-Xaa in oligopeptides.</text>
        <dbReference type="EC" id="3.4.21.26"/>
    </reaction>
</comment>
<dbReference type="InterPro" id="IPR001375">
    <property type="entry name" value="Peptidase_S9_cat"/>
</dbReference>
<dbReference type="GO" id="GO:0006508">
    <property type="term" value="P:proteolysis"/>
    <property type="evidence" value="ECO:0007669"/>
    <property type="project" value="InterPro"/>
</dbReference>
<evidence type="ECO:0000313" key="5">
    <source>
        <dbReference type="Proteomes" id="UP000247586"/>
    </source>
</evidence>
<dbReference type="PRINTS" id="PR00862">
    <property type="entry name" value="PROLIGOPTASE"/>
</dbReference>
<evidence type="ECO:0000256" key="2">
    <source>
        <dbReference type="ARBA" id="ARBA00011897"/>
    </source>
</evidence>
<dbReference type="Proteomes" id="UP000247586">
    <property type="component" value="Chromosome"/>
</dbReference>
<dbReference type="Gene3D" id="3.40.50.1820">
    <property type="entry name" value="alpha/beta hydrolase"/>
    <property type="match status" value="1"/>
</dbReference>
<organism evidence="4 5">
    <name type="scientific">Metallosphaera hakonensis JCM 8857 = DSM 7519</name>
    <dbReference type="NCBI Taxonomy" id="1293036"/>
    <lineage>
        <taxon>Archaea</taxon>
        <taxon>Thermoproteota</taxon>
        <taxon>Thermoprotei</taxon>
        <taxon>Sulfolobales</taxon>
        <taxon>Sulfolobaceae</taxon>
        <taxon>Metallosphaera</taxon>
    </lineage>
</organism>
<dbReference type="PANTHER" id="PTHR42881">
    <property type="entry name" value="PROLYL ENDOPEPTIDASE"/>
    <property type="match status" value="1"/>
</dbReference>
<accession>A0A2U9IW88</accession>
<dbReference type="AlphaFoldDB" id="A0A2U9IW88"/>
<dbReference type="EMBL" id="CP029287">
    <property type="protein sequence ID" value="AWS00275.1"/>
    <property type="molecule type" value="Genomic_DNA"/>
</dbReference>
<proteinExistence type="predicted"/>
<dbReference type="Pfam" id="PF00326">
    <property type="entry name" value="Peptidase_S9"/>
    <property type="match status" value="1"/>
</dbReference>
<dbReference type="RefSeq" id="WP_110369598.1">
    <property type="nucleotide sequence ID" value="NZ_CP029287.2"/>
</dbReference>
<gene>
    <name evidence="4" type="ORF">DFR87_11965</name>
</gene>
<dbReference type="GO" id="GO:0005829">
    <property type="term" value="C:cytosol"/>
    <property type="evidence" value="ECO:0007669"/>
    <property type="project" value="TreeGrafter"/>
</dbReference>
<dbReference type="GeneID" id="36836069"/>
<dbReference type="SUPFAM" id="SSF53474">
    <property type="entry name" value="alpha/beta-Hydrolases"/>
    <property type="match status" value="1"/>
</dbReference>
<keyword evidence="5" id="KW-1185">Reference proteome</keyword>
<reference evidence="5" key="3">
    <citation type="submission" date="2020-03" db="EMBL/GenBank/DDBJ databases">
        <title>Sequencing and Assembly of Multiple Reported Metal-Biooxidizing Members of the Extremely Thermoacidophilic Archaeal Family Sulfolobaceae.</title>
        <authorList>
            <person name="Counts J.A."/>
            <person name="Kelly R.M."/>
        </authorList>
    </citation>
    <scope>NUCLEOTIDE SEQUENCE [LARGE SCALE GENOMIC DNA]</scope>
    <source>
        <strain evidence="5">HO1-1</strain>
    </source>
</reference>
<dbReference type="KEGG" id="mhk:DFR87_11965"/>
<dbReference type="STRING" id="1293036.GCA_001315825_02123"/>
<dbReference type="InterPro" id="IPR029058">
    <property type="entry name" value="AB_hydrolase_fold"/>
</dbReference>
<dbReference type="Gene3D" id="2.130.10.120">
    <property type="entry name" value="Prolyl oligopeptidase, N-terminal domain"/>
    <property type="match status" value="1"/>
</dbReference>
<dbReference type="EC" id="3.4.21.26" evidence="2"/>
<dbReference type="InterPro" id="IPR051167">
    <property type="entry name" value="Prolyl_oligopep/macrocyclase"/>
</dbReference>
<dbReference type="GO" id="GO:0070012">
    <property type="term" value="F:oligopeptidase activity"/>
    <property type="evidence" value="ECO:0007669"/>
    <property type="project" value="TreeGrafter"/>
</dbReference>
<dbReference type="InterPro" id="IPR002470">
    <property type="entry name" value="Peptidase_S9A"/>
</dbReference>
<sequence length="567" mass="64042">MDKFEFLENLHDTKTQEFISRMNEESEIFREKGGKHLQSILSRLTQETPISLIATRRGLALLTRSMEGPYVSINDHVIKSDNPDHIFNSIEKVWNSDFIKIGVGIKGSDEGYSLIVDEQGNIVQRVEGLVNQFFYLKGKLCYVKEFRKENSPDGVPPVVERLFCGGEMVPFYPERGEWISAKADGDDLLLVRGIGWSQKVLYLNFKEIDSGDIPTSDMKNGTVYYVKGNSVLGNGRELFTVGNPILDVRAVEDGLIVEQIRDYRTWLVGYDITGKEKWFYKGEHIVTYDVENDSVYVLENSFSLPYQVSKISQGKVEVLRRANEEKVMVKNIYVKGEVLLHGFLLTKGGNRGVIVYGYGGFAIPLLPNYNPLFQELMDSGFSILVTNLRGGFENGEEWHKAGMLRNKMNVFKDFAEFLGLVKAMGGKTIAMGGSNGGLLVGATMNLYPRLIDCGVIGYPVLDMLKYHQFLAGMYWVHEYGDPESYADYLLQYSPYHNLREGLPPTLVYTGLNDDRVHPMHALKYVARSRELGNKVYLSVNMRSGHNLANPKSTAEEMSMITAFIESC</sequence>